<evidence type="ECO:0000256" key="2">
    <source>
        <dbReference type="ARBA" id="ARBA00022490"/>
    </source>
</evidence>
<dbReference type="PIRSF" id="PIRSF006488">
    <property type="entry name" value="Exonuc_VII_S"/>
    <property type="match status" value="1"/>
</dbReference>
<dbReference type="NCBIfam" id="TIGR01280">
    <property type="entry name" value="xseB"/>
    <property type="match status" value="1"/>
</dbReference>
<dbReference type="Gene3D" id="1.10.287.1040">
    <property type="entry name" value="Exonuclease VII, small subunit"/>
    <property type="match status" value="1"/>
</dbReference>
<dbReference type="PANTHER" id="PTHR34137:SF1">
    <property type="entry name" value="EXODEOXYRIBONUCLEASE 7 SMALL SUBUNIT"/>
    <property type="match status" value="1"/>
</dbReference>
<keyword evidence="2 6" id="KW-0963">Cytoplasm</keyword>
<dbReference type="EC" id="3.1.11.6" evidence="6"/>
<organism evidence="7 8">
    <name type="scientific">Qingrenia yutianensis</name>
    <dbReference type="NCBI Taxonomy" id="2763676"/>
    <lineage>
        <taxon>Bacteria</taxon>
        <taxon>Bacillati</taxon>
        <taxon>Bacillota</taxon>
        <taxon>Clostridia</taxon>
        <taxon>Eubacteriales</taxon>
        <taxon>Oscillospiraceae</taxon>
        <taxon>Qingrenia</taxon>
    </lineage>
</organism>
<protein>
    <recommendedName>
        <fullName evidence="6">Exodeoxyribonuclease 7 small subunit</fullName>
        <ecNumber evidence="6">3.1.11.6</ecNumber>
    </recommendedName>
    <alternativeName>
        <fullName evidence="6">Exodeoxyribonuclease VII small subunit</fullName>
        <shortName evidence="6">Exonuclease VII small subunit</shortName>
    </alternativeName>
</protein>
<dbReference type="SUPFAM" id="SSF116842">
    <property type="entry name" value="XseB-like"/>
    <property type="match status" value="1"/>
</dbReference>
<dbReference type="InterPro" id="IPR037004">
    <property type="entry name" value="Exonuc_VII_ssu_sf"/>
</dbReference>
<keyword evidence="5 6" id="KW-0269">Exonuclease</keyword>
<comment type="catalytic activity">
    <reaction evidence="6">
        <text>Exonucleolytic cleavage in either 5'- to 3'- or 3'- to 5'-direction to yield nucleoside 5'-phosphates.</text>
        <dbReference type="EC" id="3.1.11.6"/>
    </reaction>
</comment>
<dbReference type="GO" id="GO:0005829">
    <property type="term" value="C:cytosol"/>
    <property type="evidence" value="ECO:0007669"/>
    <property type="project" value="TreeGrafter"/>
</dbReference>
<dbReference type="RefSeq" id="WP_178347192.1">
    <property type="nucleotide sequence ID" value="NZ_JACRTE010000003.1"/>
</dbReference>
<keyword evidence="8" id="KW-1185">Reference proteome</keyword>
<dbReference type="Pfam" id="PF02609">
    <property type="entry name" value="Exonuc_VII_S"/>
    <property type="match status" value="1"/>
</dbReference>
<evidence type="ECO:0000256" key="1">
    <source>
        <dbReference type="ARBA" id="ARBA00009998"/>
    </source>
</evidence>
<comment type="function">
    <text evidence="6">Bidirectionally degrades single-stranded DNA into large acid-insoluble oligonucleotides, which are then degraded further into small acid-soluble oligonucleotides.</text>
</comment>
<dbReference type="GO" id="GO:0006308">
    <property type="term" value="P:DNA catabolic process"/>
    <property type="evidence" value="ECO:0007669"/>
    <property type="project" value="UniProtKB-UniRule"/>
</dbReference>
<dbReference type="Proteomes" id="UP000647416">
    <property type="component" value="Unassembled WGS sequence"/>
</dbReference>
<keyword evidence="3 6" id="KW-0540">Nuclease</keyword>
<accession>A0A926ITU0</accession>
<dbReference type="GO" id="GO:0008855">
    <property type="term" value="F:exodeoxyribonuclease VII activity"/>
    <property type="evidence" value="ECO:0007669"/>
    <property type="project" value="UniProtKB-UniRule"/>
</dbReference>
<dbReference type="HAMAP" id="MF_00337">
    <property type="entry name" value="Exonuc_7_S"/>
    <property type="match status" value="1"/>
</dbReference>
<dbReference type="AlphaFoldDB" id="A0A926ITU0"/>
<name>A0A926ITU0_9FIRM</name>
<comment type="subunit">
    <text evidence="6">Heterooligomer composed of large and small subunits.</text>
</comment>
<dbReference type="InterPro" id="IPR003761">
    <property type="entry name" value="Exonuc_VII_S"/>
</dbReference>
<dbReference type="PANTHER" id="PTHR34137">
    <property type="entry name" value="EXODEOXYRIBONUCLEASE 7 SMALL SUBUNIT"/>
    <property type="match status" value="1"/>
</dbReference>
<dbReference type="EMBL" id="JACRTE010000003">
    <property type="protein sequence ID" value="MBC8596053.1"/>
    <property type="molecule type" value="Genomic_DNA"/>
</dbReference>
<comment type="subcellular location">
    <subcellularLocation>
        <location evidence="6">Cytoplasm</location>
    </subcellularLocation>
</comment>
<comment type="caution">
    <text evidence="7">The sequence shown here is derived from an EMBL/GenBank/DDBJ whole genome shotgun (WGS) entry which is preliminary data.</text>
</comment>
<gene>
    <name evidence="6 7" type="primary">xseB</name>
    <name evidence="7" type="ORF">H8706_04115</name>
</gene>
<sequence length="74" mass="8290">MNKFEDNITRLDEIVKKLEDGNAALDECVALFEDGVKLTGECIKMLDDAEQKIKLLVKNNDGEVSETDFVQNDA</sequence>
<reference evidence="7" key="1">
    <citation type="submission" date="2020-08" db="EMBL/GenBank/DDBJ databases">
        <title>Genome public.</title>
        <authorList>
            <person name="Liu C."/>
            <person name="Sun Q."/>
        </authorList>
    </citation>
    <scope>NUCLEOTIDE SEQUENCE</scope>
    <source>
        <strain evidence="7">NSJ-50</strain>
    </source>
</reference>
<proteinExistence type="inferred from homology"/>
<evidence type="ECO:0000313" key="8">
    <source>
        <dbReference type="Proteomes" id="UP000647416"/>
    </source>
</evidence>
<evidence type="ECO:0000256" key="5">
    <source>
        <dbReference type="ARBA" id="ARBA00022839"/>
    </source>
</evidence>
<keyword evidence="4 6" id="KW-0378">Hydrolase</keyword>
<evidence type="ECO:0000256" key="3">
    <source>
        <dbReference type="ARBA" id="ARBA00022722"/>
    </source>
</evidence>
<evidence type="ECO:0000313" key="7">
    <source>
        <dbReference type="EMBL" id="MBC8596053.1"/>
    </source>
</evidence>
<evidence type="ECO:0000256" key="4">
    <source>
        <dbReference type="ARBA" id="ARBA00022801"/>
    </source>
</evidence>
<dbReference type="GO" id="GO:0009318">
    <property type="term" value="C:exodeoxyribonuclease VII complex"/>
    <property type="evidence" value="ECO:0007669"/>
    <property type="project" value="UniProtKB-UniRule"/>
</dbReference>
<evidence type="ECO:0000256" key="6">
    <source>
        <dbReference type="HAMAP-Rule" id="MF_00337"/>
    </source>
</evidence>
<comment type="similarity">
    <text evidence="1 6">Belongs to the XseB family.</text>
</comment>